<gene>
    <name evidence="1" type="ORF">DY240_10925</name>
</gene>
<proteinExistence type="predicted"/>
<reference evidence="1 2" key="1">
    <citation type="submission" date="2018-09" db="EMBL/GenBank/DDBJ databases">
        <title>Isolation, diversity and antifungal activity of actinobacteria from wheat.</title>
        <authorList>
            <person name="Han C."/>
        </authorList>
    </citation>
    <scope>NUCLEOTIDE SEQUENCE [LARGE SCALE GENOMIC DNA]</scope>
    <source>
        <strain evidence="1 2">NEAU-YY265</strain>
    </source>
</reference>
<evidence type="ECO:0000313" key="1">
    <source>
        <dbReference type="EMBL" id="RIQ26067.1"/>
    </source>
</evidence>
<dbReference type="EMBL" id="QUAL01000100">
    <property type="protein sequence ID" value="RIQ26067.1"/>
    <property type="molecule type" value="Genomic_DNA"/>
</dbReference>
<organism evidence="1 2">
    <name type="scientific">Jiangella rhizosphaerae</name>
    <dbReference type="NCBI Taxonomy" id="2293569"/>
    <lineage>
        <taxon>Bacteria</taxon>
        <taxon>Bacillati</taxon>
        <taxon>Actinomycetota</taxon>
        <taxon>Actinomycetes</taxon>
        <taxon>Jiangellales</taxon>
        <taxon>Jiangellaceae</taxon>
        <taxon>Jiangella</taxon>
    </lineage>
</organism>
<protein>
    <submittedName>
        <fullName evidence="1">Uncharacterized protein</fullName>
    </submittedName>
</protein>
<name>A0A418KSC5_9ACTN</name>
<evidence type="ECO:0000313" key="2">
    <source>
        <dbReference type="Proteomes" id="UP000284057"/>
    </source>
</evidence>
<dbReference type="AlphaFoldDB" id="A0A418KSC5"/>
<keyword evidence="2" id="KW-1185">Reference proteome</keyword>
<sequence length="87" mass="9189">MWASAAAFDDDVAVTSIQLVNAWLVESDHLCRICPVCGTLRRAKAQQAHADVVHTGGRDQSLRSTGAEFDDVGPGFAYLGAMGGGIR</sequence>
<comment type="caution">
    <text evidence="1">The sequence shown here is derived from an EMBL/GenBank/DDBJ whole genome shotgun (WGS) entry which is preliminary data.</text>
</comment>
<accession>A0A418KSC5</accession>
<dbReference type="Proteomes" id="UP000284057">
    <property type="component" value="Unassembled WGS sequence"/>
</dbReference>